<accession>A0A1G5VC07</accession>
<evidence type="ECO:0000256" key="3">
    <source>
        <dbReference type="PROSITE-ProRule" id="PRU00433"/>
    </source>
</evidence>
<evidence type="ECO:0000313" key="6">
    <source>
        <dbReference type="EMBL" id="SDA43392.1"/>
    </source>
</evidence>
<dbReference type="RefSeq" id="WP_092728311.1">
    <property type="nucleotide sequence ID" value="NZ_FMXE01000003.1"/>
</dbReference>
<feature type="domain" description="Cytochrome c" evidence="5">
    <location>
        <begin position="172"/>
        <end position="272"/>
    </location>
</feature>
<evidence type="ECO:0000256" key="4">
    <source>
        <dbReference type="SAM" id="Phobius"/>
    </source>
</evidence>
<name>A0A1G5VC07_9BACT</name>
<keyword evidence="2 3" id="KW-0408">Iron</keyword>
<dbReference type="GO" id="GO:0009055">
    <property type="term" value="F:electron transfer activity"/>
    <property type="evidence" value="ECO:0007669"/>
    <property type="project" value="InterPro"/>
</dbReference>
<feature type="transmembrane region" description="Helical" evidence="4">
    <location>
        <begin position="107"/>
        <end position="125"/>
    </location>
</feature>
<protein>
    <submittedName>
        <fullName evidence="6">Uncharacterized membrane protein</fullName>
    </submittedName>
</protein>
<dbReference type="Pfam" id="PF13287">
    <property type="entry name" value="Fn3_assoc"/>
    <property type="match status" value="1"/>
</dbReference>
<keyword evidence="4" id="KW-0812">Transmembrane</keyword>
<organism evidence="6 7">
    <name type="scientific">Algoriphagus alkaliphilus</name>
    <dbReference type="NCBI Taxonomy" id="279824"/>
    <lineage>
        <taxon>Bacteria</taxon>
        <taxon>Pseudomonadati</taxon>
        <taxon>Bacteroidota</taxon>
        <taxon>Cytophagia</taxon>
        <taxon>Cytophagales</taxon>
        <taxon>Cyclobacteriaceae</taxon>
        <taxon>Algoriphagus</taxon>
    </lineage>
</organism>
<dbReference type="OrthoDB" id="713772at2"/>
<dbReference type="Pfam" id="PF07635">
    <property type="entry name" value="PSCyt1"/>
    <property type="match status" value="1"/>
</dbReference>
<keyword evidence="4" id="KW-1133">Transmembrane helix</keyword>
<dbReference type="PANTHER" id="PTHR35889">
    <property type="entry name" value="CYCLOINULO-OLIGOSACCHARIDE FRUCTANOTRANSFERASE-RELATED"/>
    <property type="match status" value="1"/>
</dbReference>
<dbReference type="Proteomes" id="UP000198756">
    <property type="component" value="Unassembled WGS sequence"/>
</dbReference>
<dbReference type="GO" id="GO:0020037">
    <property type="term" value="F:heme binding"/>
    <property type="evidence" value="ECO:0007669"/>
    <property type="project" value="InterPro"/>
</dbReference>
<reference evidence="7" key="1">
    <citation type="submission" date="2016-10" db="EMBL/GenBank/DDBJ databases">
        <authorList>
            <person name="Varghese N."/>
            <person name="Submissions S."/>
        </authorList>
    </citation>
    <scope>NUCLEOTIDE SEQUENCE [LARGE SCALE GENOMIC DNA]</scope>
    <source>
        <strain evidence="7">DSM 22703</strain>
    </source>
</reference>
<evidence type="ECO:0000259" key="5">
    <source>
        <dbReference type="PROSITE" id="PS51007"/>
    </source>
</evidence>
<gene>
    <name evidence="6" type="ORF">SAMN03080617_00430</name>
</gene>
<keyword evidence="4" id="KW-0472">Membrane</keyword>
<proteinExistence type="predicted"/>
<evidence type="ECO:0000313" key="7">
    <source>
        <dbReference type="Proteomes" id="UP000198756"/>
    </source>
</evidence>
<dbReference type="PANTHER" id="PTHR35889:SF3">
    <property type="entry name" value="F-BOX DOMAIN-CONTAINING PROTEIN"/>
    <property type="match status" value="1"/>
</dbReference>
<dbReference type="AlphaFoldDB" id="A0A1G5VC07"/>
<evidence type="ECO:0000256" key="1">
    <source>
        <dbReference type="ARBA" id="ARBA00022723"/>
    </source>
</evidence>
<keyword evidence="7" id="KW-1185">Reference proteome</keyword>
<dbReference type="PROSITE" id="PS51007">
    <property type="entry name" value="CYTC"/>
    <property type="match status" value="1"/>
</dbReference>
<feature type="transmembrane region" description="Helical" evidence="4">
    <location>
        <begin position="47"/>
        <end position="65"/>
    </location>
</feature>
<keyword evidence="3" id="KW-0349">Heme</keyword>
<dbReference type="InterPro" id="IPR032675">
    <property type="entry name" value="LRR_dom_sf"/>
</dbReference>
<sequence>MPKILRIIPLLENLLFFWLGLALVLSLAGERLEIPPVLQVMGRTHPLLLHFPIVLLLIAVGLFWVAEGKLKTAAGQLLLAGANLTGVTVVAGLLLAAEEYGGEALVWHQWLGLISLGLSILIYFYRNESARFLKLSTLTLAVAITLTGHFGANLTHGEDFLLAPIQSKETEFVAMEDAEVFRHLVQPILEAKCIACHKEGKIKGELRMDEIAGLQKGGKTGPFVVPGDLNESLLIQRINLPKDNEEHMPPKNKAQLTEQELEILQLWVASGASLEQKVTELKQEEPLFRFASEKFTVEKTYTFKSASESDIKSLNNFFRKVSPVYPGFPALEVSYFGTSAFDPSSLRDLKKISGQTVKLNLNRMPLGGVDMGFLKDFENLEELQLNFTGIRGGQLTVLSRLENLKNLAISGNELGDGAVTELGKLKNLKRLFFWQSGLDDNQQEELKKALPQTIIDFGFSGKGLLYELNAPKIGIEAAIFKDSIELKLSHPIRSTDIRYTLDGTVPDSSASPKYSPGIWIKTSTEIRARAFAQDWIGSDEATVSVFKSGIKAKEVSLRKDPIPRYKANGSITLIDGIKGKANHTSGEWLGYQLTPLEAEIDLDTGQRPIELTLSLLYHESAHIFTPEKVNIWLYTGTGWDKVPTEIPSQPTKIRETRFGLLKYPLPEKEFSRIKIEVIPVSKLPAWHPGAGSKGWVFMDEILLN</sequence>
<evidence type="ECO:0000256" key="2">
    <source>
        <dbReference type="ARBA" id="ARBA00023004"/>
    </source>
</evidence>
<keyword evidence="1 3" id="KW-0479">Metal-binding</keyword>
<dbReference type="SUPFAM" id="SSF52047">
    <property type="entry name" value="RNI-like"/>
    <property type="match status" value="1"/>
</dbReference>
<dbReference type="GO" id="GO:0046872">
    <property type="term" value="F:metal ion binding"/>
    <property type="evidence" value="ECO:0007669"/>
    <property type="project" value="UniProtKB-KW"/>
</dbReference>
<dbReference type="EMBL" id="FMXE01000003">
    <property type="protein sequence ID" value="SDA43392.1"/>
    <property type="molecule type" value="Genomic_DNA"/>
</dbReference>
<feature type="transmembrane region" description="Helical" evidence="4">
    <location>
        <begin position="132"/>
        <end position="152"/>
    </location>
</feature>
<dbReference type="InterPro" id="IPR026876">
    <property type="entry name" value="Fn3_assoc_repeat"/>
</dbReference>
<dbReference type="STRING" id="279824.SAMN03080617_00430"/>
<feature type="transmembrane region" description="Helical" evidence="4">
    <location>
        <begin position="77"/>
        <end position="95"/>
    </location>
</feature>
<dbReference type="InterPro" id="IPR009056">
    <property type="entry name" value="Cyt_c-like_dom"/>
</dbReference>
<dbReference type="Gene3D" id="3.80.10.10">
    <property type="entry name" value="Ribonuclease Inhibitor"/>
    <property type="match status" value="1"/>
</dbReference>
<dbReference type="InterPro" id="IPR011429">
    <property type="entry name" value="Cyt_c_Planctomycete-type"/>
</dbReference>